<evidence type="ECO:0000256" key="5">
    <source>
        <dbReference type="ARBA" id="ARBA00022833"/>
    </source>
</evidence>
<feature type="domain" description="Transposase putative helix-turn-helix" evidence="10">
    <location>
        <begin position="5"/>
        <end position="43"/>
    </location>
</feature>
<dbReference type="PANTHER" id="PTHR30405">
    <property type="entry name" value="TRANSPOSASE"/>
    <property type="match status" value="1"/>
</dbReference>
<keyword evidence="12" id="KW-1185">Reference proteome</keyword>
<dbReference type="GO" id="GO:0046872">
    <property type="term" value="F:metal ion binding"/>
    <property type="evidence" value="ECO:0007669"/>
    <property type="project" value="UniProtKB-KW"/>
</dbReference>
<evidence type="ECO:0000256" key="4">
    <source>
        <dbReference type="ARBA" id="ARBA00022723"/>
    </source>
</evidence>
<comment type="caution">
    <text evidence="11">The sequence shown here is derived from an EMBL/GenBank/DDBJ whole genome shotgun (WGS) entry which is preliminary data.</text>
</comment>
<dbReference type="GO" id="GO:0003677">
    <property type="term" value="F:DNA binding"/>
    <property type="evidence" value="ECO:0007669"/>
    <property type="project" value="UniProtKB-KW"/>
</dbReference>
<name>A0A4Q2UT05_9BACT</name>
<dbReference type="InterPro" id="IPR001959">
    <property type="entry name" value="Transposase"/>
</dbReference>
<dbReference type="InterPro" id="IPR051399">
    <property type="entry name" value="RNA-guided_DNA_endo/Transpos"/>
</dbReference>
<comment type="similarity">
    <text evidence="2">In the N-terminal section; belongs to the transposase 2 family.</text>
</comment>
<sequence>MIYVRTYRYKLKPTKAQELQFEQWVGACRFVYNLCLEYRQVMWRFHKLSVSKSDLKKEIAQIAKETPWLRAMKAQTIQAAIDRLDNAFINFYKGKKGYPKFAKKGRFASFEYWQNVRITHESSLIKLPKIGFVKMFYSRPCHGVIKQAQIKKFVDGWYVTVVVEEEIAPLPRIEKTVGLDLGLKSLITSSDGLKISNPRHLHKKEKKLIRLQRNVTRKKRGSCNRKKAVRKLASQYLKVANARKDYQQKLTTQLIRDNQTIVVEELNVVDLLKNNHLAKSIGDAGWGELVAMLEYKAKWYGRNLYKVPAHYTSKTCSSCGFINQSLTLDIRQWQCPLCFTEHDRDINAAINIKNRAEGHSVSA</sequence>
<feature type="domain" description="Cas12f1-like TNB" evidence="9">
    <location>
        <begin position="286"/>
        <end position="352"/>
    </location>
</feature>
<dbReference type="Proteomes" id="UP000290407">
    <property type="component" value="Unassembled WGS sequence"/>
</dbReference>
<dbReference type="NCBIfam" id="NF040570">
    <property type="entry name" value="guided_TnpB"/>
    <property type="match status" value="1"/>
</dbReference>
<dbReference type="Pfam" id="PF01385">
    <property type="entry name" value="OrfB_IS605"/>
    <property type="match status" value="1"/>
</dbReference>
<evidence type="ECO:0000259" key="10">
    <source>
        <dbReference type="Pfam" id="PF12323"/>
    </source>
</evidence>
<evidence type="ECO:0000256" key="1">
    <source>
        <dbReference type="ARBA" id="ARBA00008761"/>
    </source>
</evidence>
<evidence type="ECO:0000256" key="6">
    <source>
        <dbReference type="ARBA" id="ARBA00023125"/>
    </source>
</evidence>
<comment type="similarity">
    <text evidence="1">In the C-terminal section; belongs to the transposase 35 family.</text>
</comment>
<evidence type="ECO:0000259" key="9">
    <source>
        <dbReference type="Pfam" id="PF07282"/>
    </source>
</evidence>
<keyword evidence="7" id="KW-0233">DNA recombination</keyword>
<dbReference type="NCBIfam" id="TIGR01766">
    <property type="entry name" value="IS200/IS605 family accessory protein TnpB-like domain"/>
    <property type="match status" value="1"/>
</dbReference>
<evidence type="ECO:0000256" key="2">
    <source>
        <dbReference type="ARBA" id="ARBA00011044"/>
    </source>
</evidence>
<dbReference type="Pfam" id="PF12323">
    <property type="entry name" value="HTH_OrfB_IS605"/>
    <property type="match status" value="1"/>
</dbReference>
<evidence type="ECO:0000256" key="7">
    <source>
        <dbReference type="ARBA" id="ARBA00023172"/>
    </source>
</evidence>
<evidence type="ECO:0000313" key="12">
    <source>
        <dbReference type="Proteomes" id="UP000290407"/>
    </source>
</evidence>
<dbReference type="InterPro" id="IPR021027">
    <property type="entry name" value="Transposase_put_HTH"/>
</dbReference>
<dbReference type="Pfam" id="PF07282">
    <property type="entry name" value="Cas12f1-like_TNB"/>
    <property type="match status" value="1"/>
</dbReference>
<keyword evidence="6" id="KW-0238">DNA-binding</keyword>
<dbReference type="InterPro" id="IPR010095">
    <property type="entry name" value="Cas12f1-like_TNB"/>
</dbReference>
<evidence type="ECO:0000256" key="3">
    <source>
        <dbReference type="ARBA" id="ARBA00022578"/>
    </source>
</evidence>
<dbReference type="EMBL" id="SBLB01000001">
    <property type="protein sequence ID" value="RYC70870.1"/>
    <property type="molecule type" value="Genomic_DNA"/>
</dbReference>
<dbReference type="PANTHER" id="PTHR30405:SF25">
    <property type="entry name" value="RNA-GUIDED DNA ENDONUCLEASE INSQ-RELATED"/>
    <property type="match status" value="1"/>
</dbReference>
<dbReference type="GO" id="GO:0006310">
    <property type="term" value="P:DNA recombination"/>
    <property type="evidence" value="ECO:0007669"/>
    <property type="project" value="UniProtKB-KW"/>
</dbReference>
<feature type="domain" description="Probable transposase IS891/IS1136/IS1341" evidence="8">
    <location>
        <begin position="162"/>
        <end position="274"/>
    </location>
</feature>
<accession>A0A4Q2UT05</accession>
<proteinExistence type="inferred from homology"/>
<keyword evidence="5" id="KW-0862">Zinc</keyword>
<keyword evidence="4" id="KW-0479">Metal-binding</keyword>
<organism evidence="11 12">
    <name type="scientific">Spirosoma sordidisoli</name>
    <dbReference type="NCBI Taxonomy" id="2502893"/>
    <lineage>
        <taxon>Bacteria</taxon>
        <taxon>Pseudomonadati</taxon>
        <taxon>Bacteroidota</taxon>
        <taxon>Cytophagia</taxon>
        <taxon>Cytophagales</taxon>
        <taxon>Cytophagaceae</taxon>
        <taxon>Spirosoma</taxon>
    </lineage>
</organism>
<dbReference type="RefSeq" id="WP_129599403.1">
    <property type="nucleotide sequence ID" value="NZ_SBLB01000001.1"/>
</dbReference>
<keyword evidence="3" id="KW-0815">Transposition</keyword>
<dbReference type="GO" id="GO:0032196">
    <property type="term" value="P:transposition"/>
    <property type="evidence" value="ECO:0007669"/>
    <property type="project" value="UniProtKB-KW"/>
</dbReference>
<gene>
    <name evidence="11" type="ORF">EQG79_01580</name>
</gene>
<protein>
    <submittedName>
        <fullName evidence="11">Transposase</fullName>
    </submittedName>
</protein>
<evidence type="ECO:0000259" key="8">
    <source>
        <dbReference type="Pfam" id="PF01385"/>
    </source>
</evidence>
<reference evidence="11 12" key="1">
    <citation type="submission" date="2019-01" db="EMBL/GenBank/DDBJ databases">
        <title>Spirosoma flava sp. nov., a propanil-degrading bacterium isolated from herbicide-contaminated soil.</title>
        <authorList>
            <person name="Zhang L."/>
            <person name="Jiang J.-D."/>
        </authorList>
    </citation>
    <scope>NUCLEOTIDE SEQUENCE [LARGE SCALE GENOMIC DNA]</scope>
    <source>
        <strain evidence="11 12">TY50</strain>
    </source>
</reference>
<dbReference type="AlphaFoldDB" id="A0A4Q2UT05"/>
<evidence type="ECO:0000313" key="11">
    <source>
        <dbReference type="EMBL" id="RYC70870.1"/>
    </source>
</evidence>